<feature type="compositionally biased region" description="Low complexity" evidence="1">
    <location>
        <begin position="352"/>
        <end position="365"/>
    </location>
</feature>
<reference evidence="3 4" key="1">
    <citation type="journal article" date="2014" name="Nature">
        <title>The genome of the recently domesticated crop plant sugar beet (Beta vulgaris).</title>
        <authorList>
            <person name="Dohm J.C."/>
            <person name="Minoche A.E."/>
            <person name="Holtgrawe D."/>
            <person name="Capella-Gutierrez S."/>
            <person name="Zakrzewski F."/>
            <person name="Tafer H."/>
            <person name="Rupp O."/>
            <person name="Sorensen T.R."/>
            <person name="Stracke R."/>
            <person name="Reinhardt R."/>
            <person name="Goesmann A."/>
            <person name="Kraft T."/>
            <person name="Schulz B."/>
            <person name="Stadler P.F."/>
            <person name="Schmidt T."/>
            <person name="Gabaldon T."/>
            <person name="Lehrach H."/>
            <person name="Weisshaar B."/>
            <person name="Himmelbauer H."/>
        </authorList>
    </citation>
    <scope>NUCLEOTIDE SEQUENCE [LARGE SCALE GENOMIC DNA]</scope>
    <source>
        <tissue evidence="3">Taproot</tissue>
    </source>
</reference>
<evidence type="ECO:0000313" key="4">
    <source>
        <dbReference type="Proteomes" id="UP000035740"/>
    </source>
</evidence>
<dbReference type="InterPro" id="IPR052107">
    <property type="entry name" value="HEAT6"/>
</dbReference>
<evidence type="ECO:0000259" key="2">
    <source>
        <dbReference type="Pfam" id="PF13251"/>
    </source>
</evidence>
<feature type="region of interest" description="Disordered" evidence="1">
    <location>
        <begin position="340"/>
        <end position="383"/>
    </location>
</feature>
<dbReference type="InterPro" id="IPR016024">
    <property type="entry name" value="ARM-type_fold"/>
</dbReference>
<dbReference type="eggNOG" id="KOG4535">
    <property type="taxonomic scope" value="Eukaryota"/>
</dbReference>
<sequence length="1180" mass="130080">MAGEAELSNSVMSVRSWRTAFLTLRDETQSHPINSLISVLPLLDELVFAHFHSFVDAAPSLPPHEVTADLMYLLNVVASSHCLNEDTERALSLICHLIHNITLRVPLELSPSAWSEMLGSFSKMGKTFIENAARQSFFSENSIGIKATKDCLETTRHLINMDPRKFSILENIQLVEFLLHIVVCCHSELNGSYYSNGRLRCHDNSGKILPQQASLWKVQATAFSMVGEAFTRVGSSFPVDTWQSVIEVMRKVMDALATKLPVEDGVSSRFYSAILHCLHLVLINRKGSLSDHLAAFVASLRIFLAYGLNNSNLFPCHRDKDSGTSSHRFTSRATMKKDVAAYRPPHMRRRTSSSLQQTVSQTTETSSDHDSSPLEFSSSDSDYSDGEGALKDFDNVRSCKARVAAINCIQDLCEADPKAFIAQWTMLLPTTDVLQPRKYEATLMTCLLFDPVLKVRLVSASAIASLLEEPSSVALQVAEYRESAKCGSYMALSSSLGQILMQLHAGVLHLIRHERHTGLLTSLFKILMLLISSTPYSRMPGELLPRVLSSLRLRIEEGFPYKSDQTSFLAIAISCLTAAVSTSPSSSHVNEMFEAEISAGLILRKGASGVLITMLQHAEQVTNPVICLEALQALKALCHNYPNIMAACWKQISAIVYRILRPESFGLPYGKGAFGHDIGSTMDKVMSAAVKVLDECLRAVSGFKGTEDLIGDRLVETPFVSDFVRDKNISSAPSYIFESDGVSRNNLSGSTEWCEAIEKHIPLSVCHASGVVRAASITCFAGITCAVFSSLKQQQQQFVLSSCIYAANDLAPSVRVAACRAIGVIACFPEIMKSAEILHKFINAVEVNTHDQPVLVRVTASWAMANICDSIRHTVSDSSLDCEAANFSLVMYLLETSLKLTTDGDKIKSNAVRALGILSRVIPFVNPLEQGKCAVNCPGTSKMEKASWKCTITQTDPAWPSVAFGCVHLLEKIVQAFLSCITTGNVKVQWNVCHALSNLFLNESLRMQRMDWASSIYSILLLLLRDSSNFKIRIQAAAALAVPSTALDYGSSFSDVVQGIQHILENVTADEHSAPNYKYRIALEKQLTASMLHVLGLCSSSSHEPLKEFLLKKAIFIESWLKSLCSSLETRTQQDDELDFYRNQKRDLVSKAIQSLIQVYESQKQSSLAQKLQKLLKAQG</sequence>
<dbReference type="OrthoDB" id="422637at2759"/>
<name>A0A0J8B329_BETVV</name>
<gene>
    <name evidence="3" type="ORF">BVRB_007650</name>
</gene>
<accession>A0A0J8B329</accession>
<dbReference type="Pfam" id="PF13251">
    <property type="entry name" value="DUF4042"/>
    <property type="match status" value="1"/>
</dbReference>
<dbReference type="KEGG" id="bvg:104884323"/>
<dbReference type="PANTHER" id="PTHR13366">
    <property type="entry name" value="MALARIA ANTIGEN-RELATED"/>
    <property type="match status" value="1"/>
</dbReference>
<keyword evidence="4" id="KW-1185">Reference proteome</keyword>
<dbReference type="InterPro" id="IPR011989">
    <property type="entry name" value="ARM-like"/>
</dbReference>
<dbReference type="Gramene" id="KMS95504">
    <property type="protein sequence ID" value="KMS95504"/>
    <property type="gene ID" value="BVRB_007650"/>
</dbReference>
<dbReference type="Gene3D" id="1.25.10.10">
    <property type="entry name" value="Leucine-rich Repeat Variant"/>
    <property type="match status" value="3"/>
</dbReference>
<evidence type="ECO:0000256" key="1">
    <source>
        <dbReference type="SAM" id="MobiDB-lite"/>
    </source>
</evidence>
<dbReference type="SUPFAM" id="SSF48371">
    <property type="entry name" value="ARM repeat"/>
    <property type="match status" value="2"/>
</dbReference>
<dbReference type="Proteomes" id="UP000035740">
    <property type="component" value="Unassembled WGS sequence"/>
</dbReference>
<proteinExistence type="predicted"/>
<protein>
    <recommendedName>
        <fullName evidence="2">DUF4042 domain-containing protein</fullName>
    </recommendedName>
</protein>
<dbReference type="PANTHER" id="PTHR13366:SF0">
    <property type="entry name" value="HEAT REPEAT-CONTAINING PROTEIN 6"/>
    <property type="match status" value="1"/>
</dbReference>
<dbReference type="EMBL" id="KQ090460">
    <property type="protein sequence ID" value="KMS95504.1"/>
    <property type="molecule type" value="Genomic_DNA"/>
</dbReference>
<feature type="domain" description="DUF4042" evidence="2">
    <location>
        <begin position="400"/>
        <end position="583"/>
    </location>
</feature>
<dbReference type="AlphaFoldDB" id="A0A0J8B329"/>
<dbReference type="InterPro" id="IPR025283">
    <property type="entry name" value="DUF4042"/>
</dbReference>
<dbReference type="OMA" id="NIWDMEI"/>
<evidence type="ECO:0000313" key="3">
    <source>
        <dbReference type="EMBL" id="KMS95504.1"/>
    </source>
</evidence>
<organism evidence="3 4">
    <name type="scientific">Beta vulgaris subsp. vulgaris</name>
    <name type="common">Beet</name>
    <dbReference type="NCBI Taxonomy" id="3555"/>
    <lineage>
        <taxon>Eukaryota</taxon>
        <taxon>Viridiplantae</taxon>
        <taxon>Streptophyta</taxon>
        <taxon>Embryophyta</taxon>
        <taxon>Tracheophyta</taxon>
        <taxon>Spermatophyta</taxon>
        <taxon>Magnoliopsida</taxon>
        <taxon>eudicotyledons</taxon>
        <taxon>Gunneridae</taxon>
        <taxon>Pentapetalae</taxon>
        <taxon>Caryophyllales</taxon>
        <taxon>Chenopodiaceae</taxon>
        <taxon>Betoideae</taxon>
        <taxon>Beta</taxon>
    </lineage>
</organism>